<name>B0EXQ2_DROME</name>
<organism evidence="1">
    <name type="scientific">Drosophila melanogaster</name>
    <name type="common">Fruit fly</name>
    <dbReference type="NCBI Taxonomy" id="7227"/>
    <lineage>
        <taxon>Eukaryota</taxon>
        <taxon>Metazoa</taxon>
        <taxon>Ecdysozoa</taxon>
        <taxon>Arthropoda</taxon>
        <taxon>Hexapoda</taxon>
        <taxon>Insecta</taxon>
        <taxon>Pterygota</taxon>
        <taxon>Neoptera</taxon>
        <taxon>Endopterygota</taxon>
        <taxon>Diptera</taxon>
        <taxon>Brachycera</taxon>
        <taxon>Muscomorpha</taxon>
        <taxon>Ephydroidea</taxon>
        <taxon>Drosophilidae</taxon>
        <taxon>Drosophila</taxon>
        <taxon>Sophophora</taxon>
    </lineage>
</organism>
<proteinExistence type="predicted"/>
<protein>
    <submittedName>
        <fullName evidence="1">Truncated Doa protein kinase gammma 3C isoform</fullName>
    </submittedName>
</protein>
<dbReference type="AlphaFoldDB" id="B0EXQ2"/>
<feature type="non-terminal residue" evidence="1">
    <location>
        <position position="1"/>
    </location>
</feature>
<dbReference type="PeptideAtlas" id="B0EXQ2"/>
<gene>
    <name evidence="1" type="primary">Doa</name>
</gene>
<evidence type="ECO:0000313" key="1">
    <source>
        <dbReference type="EMBL" id="ABY60880.1"/>
    </source>
</evidence>
<reference evidence="1" key="1">
    <citation type="journal article" date="2008" name="Genetics">
        <title>Dissection of darkener of apricot kinase isoform functions in Drosophila.</title>
        <authorList>
            <person name="Kpebe A."/>
            <person name="Rabinow L."/>
        </authorList>
    </citation>
    <scope>NUCLEOTIDE SEQUENCE</scope>
</reference>
<accession>B0EXQ2</accession>
<dbReference type="GO" id="GO:0016301">
    <property type="term" value="F:kinase activity"/>
    <property type="evidence" value="ECO:0007669"/>
    <property type="project" value="UniProtKB-KW"/>
</dbReference>
<keyword evidence="1" id="KW-0808">Transferase</keyword>
<dbReference type="EMBL" id="EF489458">
    <property type="protein sequence ID" value="ABY60880.1"/>
    <property type="molecule type" value="Genomic_DNA"/>
</dbReference>
<keyword evidence="1" id="KW-0418">Kinase</keyword>
<dbReference type="OrthoDB" id="283111at2759"/>
<sequence length="58" mass="6802">QVRHMAYQLCYSVKFLHDNRLTQISSRRTYSSSTRIILLTIIIRLTARCAASRIRTFA</sequence>